<dbReference type="GO" id="GO:0004527">
    <property type="term" value="F:exonuclease activity"/>
    <property type="evidence" value="ECO:0007669"/>
    <property type="project" value="UniProtKB-KW"/>
</dbReference>
<dbReference type="PANTHER" id="PTHR42646">
    <property type="entry name" value="FLAP ENDONUCLEASE XNI"/>
    <property type="match status" value="1"/>
</dbReference>
<dbReference type="PANTHER" id="PTHR42646:SF2">
    <property type="entry name" value="5'-3' EXONUCLEASE FAMILY PROTEIN"/>
    <property type="match status" value="1"/>
</dbReference>
<dbReference type="EMBL" id="LR797151">
    <property type="protein sequence ID" value="CAB4190483.1"/>
    <property type="molecule type" value="Genomic_DNA"/>
</dbReference>
<keyword evidence="2" id="KW-0378">Hydrolase</keyword>
<dbReference type="SUPFAM" id="SSF47807">
    <property type="entry name" value="5' to 3' exonuclease, C-terminal subdomain"/>
    <property type="match status" value="1"/>
</dbReference>
<dbReference type="InterPro" id="IPR038969">
    <property type="entry name" value="FEN"/>
</dbReference>
<dbReference type="InterPro" id="IPR020046">
    <property type="entry name" value="5-3_exonucl_a-hlix_arch_N"/>
</dbReference>
<proteinExistence type="predicted"/>
<evidence type="ECO:0000313" key="2">
    <source>
        <dbReference type="EMBL" id="CAB4190483.1"/>
    </source>
</evidence>
<dbReference type="InterPro" id="IPR036279">
    <property type="entry name" value="5-3_exonuclease_C_sf"/>
</dbReference>
<reference evidence="2" key="1">
    <citation type="submission" date="2020-05" db="EMBL/GenBank/DDBJ databases">
        <authorList>
            <person name="Chiriac C."/>
            <person name="Salcher M."/>
            <person name="Ghai R."/>
            <person name="Kavagutti S V."/>
        </authorList>
    </citation>
    <scope>NUCLEOTIDE SEQUENCE</scope>
</reference>
<protein>
    <submittedName>
        <fullName evidence="2">5'-3' exonuclease, alpha-helical arch, N-terminal</fullName>
    </submittedName>
</protein>
<dbReference type="GO" id="GO:0017108">
    <property type="term" value="F:5'-flap endonuclease activity"/>
    <property type="evidence" value="ECO:0007669"/>
    <property type="project" value="InterPro"/>
</dbReference>
<dbReference type="GO" id="GO:0033567">
    <property type="term" value="P:DNA replication, Okazaki fragment processing"/>
    <property type="evidence" value="ECO:0007669"/>
    <property type="project" value="InterPro"/>
</dbReference>
<dbReference type="Gene3D" id="3.40.50.1010">
    <property type="entry name" value="5'-nuclease"/>
    <property type="match status" value="1"/>
</dbReference>
<organism evidence="2">
    <name type="scientific">uncultured Caudovirales phage</name>
    <dbReference type="NCBI Taxonomy" id="2100421"/>
    <lineage>
        <taxon>Viruses</taxon>
        <taxon>Duplodnaviria</taxon>
        <taxon>Heunggongvirae</taxon>
        <taxon>Uroviricota</taxon>
        <taxon>Caudoviricetes</taxon>
        <taxon>Peduoviridae</taxon>
        <taxon>Maltschvirus</taxon>
        <taxon>Maltschvirus maltsch</taxon>
    </lineage>
</organism>
<sequence>MIKIPTKAVLDGDILAYRIAFRADTDGVDGIQDWVQDDLTKWTPAGVTDVTVAFSCSRKDNYRRKVLESYKAHRDVSRQAPESLPIVTQCIKDILPHCTGICIEADDIMGVKASQADRDTIAVTIDKDLRSVPGWHWNPDKEASPVMLTEQEADRNFHMQWLTGDTTDNIGGIWKMGAVKANKLLDSTTPANWTAAVMAAYETIVNKDKEHYDISYALQMARCVRILRAGEVKFVMKAGLIVNNKVNLWTPYCWG</sequence>
<dbReference type="SUPFAM" id="SSF88723">
    <property type="entry name" value="PIN domain-like"/>
    <property type="match status" value="1"/>
</dbReference>
<dbReference type="GO" id="GO:0003677">
    <property type="term" value="F:DNA binding"/>
    <property type="evidence" value="ECO:0007669"/>
    <property type="project" value="InterPro"/>
</dbReference>
<feature type="domain" description="5'-3' exonuclease alpha-helical arch N-terminal" evidence="1">
    <location>
        <begin position="9"/>
        <end position="130"/>
    </location>
</feature>
<evidence type="ECO:0000259" key="1">
    <source>
        <dbReference type="Pfam" id="PF02739"/>
    </source>
</evidence>
<dbReference type="InterPro" id="IPR029060">
    <property type="entry name" value="PIN-like_dom_sf"/>
</dbReference>
<accession>A0A6J5R1B2</accession>
<name>A0A6J5R1B2_9CAUD</name>
<dbReference type="Pfam" id="PF02739">
    <property type="entry name" value="5_3_exonuc_N"/>
    <property type="match status" value="1"/>
</dbReference>
<gene>
    <name evidence="2" type="ORF">UFOVP1192_65</name>
</gene>
<keyword evidence="2" id="KW-0269">Exonuclease</keyword>
<keyword evidence="2" id="KW-0540">Nuclease</keyword>